<dbReference type="SUPFAM" id="SSF54534">
    <property type="entry name" value="FKBP-like"/>
    <property type="match status" value="1"/>
</dbReference>
<dbReference type="InterPro" id="IPR000297">
    <property type="entry name" value="PPIase_PpiC"/>
</dbReference>
<accession>A0A1Y5TJC6</accession>
<dbReference type="InterPro" id="IPR027304">
    <property type="entry name" value="Trigger_fact/SurA_dom_sf"/>
</dbReference>
<reference evidence="8 9" key="1">
    <citation type="submission" date="2017-03" db="EMBL/GenBank/DDBJ databases">
        <authorList>
            <person name="Afonso C.L."/>
            <person name="Miller P.J."/>
            <person name="Scott M.A."/>
            <person name="Spackman E."/>
            <person name="Goraichik I."/>
            <person name="Dimitrov K.M."/>
            <person name="Suarez D.L."/>
            <person name="Swayne D.E."/>
        </authorList>
    </citation>
    <scope>NUCLEOTIDE SEQUENCE [LARGE SCALE GENOMIC DNA]</scope>
    <source>
        <strain evidence="8 9">CECT 8620</strain>
    </source>
</reference>
<dbReference type="SUPFAM" id="SSF109998">
    <property type="entry name" value="Triger factor/SurA peptide-binding domain-like"/>
    <property type="match status" value="1"/>
</dbReference>
<feature type="domain" description="PpiC" evidence="7">
    <location>
        <begin position="189"/>
        <end position="286"/>
    </location>
</feature>
<evidence type="ECO:0000256" key="3">
    <source>
        <dbReference type="ARBA" id="ARBA00030642"/>
    </source>
</evidence>
<dbReference type="PANTHER" id="PTHR47637:SF1">
    <property type="entry name" value="CHAPERONE SURA"/>
    <property type="match status" value="1"/>
</dbReference>
<dbReference type="PROSITE" id="PS50198">
    <property type="entry name" value="PPIC_PPIASE_2"/>
    <property type="match status" value="1"/>
</dbReference>
<feature type="transmembrane region" description="Helical" evidence="6">
    <location>
        <begin position="21"/>
        <end position="43"/>
    </location>
</feature>
<keyword evidence="6" id="KW-0472">Membrane</keyword>
<dbReference type="Gene3D" id="1.10.4030.10">
    <property type="entry name" value="Porin chaperone SurA, peptide-binding domain"/>
    <property type="match status" value="1"/>
</dbReference>
<dbReference type="EMBL" id="FWFS01000012">
    <property type="protein sequence ID" value="SLN64948.1"/>
    <property type="molecule type" value="Genomic_DNA"/>
</dbReference>
<dbReference type="PANTHER" id="PTHR47637">
    <property type="entry name" value="CHAPERONE SURA"/>
    <property type="match status" value="1"/>
</dbReference>
<organism evidence="8 9">
    <name type="scientific">Aquimixticola soesokkakensis</name>
    <dbReference type="NCBI Taxonomy" id="1519096"/>
    <lineage>
        <taxon>Bacteria</taxon>
        <taxon>Pseudomonadati</taxon>
        <taxon>Pseudomonadota</taxon>
        <taxon>Alphaproteobacteria</taxon>
        <taxon>Rhodobacterales</taxon>
        <taxon>Paracoccaceae</taxon>
        <taxon>Aquimixticola</taxon>
    </lineage>
</organism>
<dbReference type="Proteomes" id="UP000193862">
    <property type="component" value="Unassembled WGS sequence"/>
</dbReference>
<keyword evidence="9" id="KW-1185">Reference proteome</keyword>
<evidence type="ECO:0000256" key="2">
    <source>
        <dbReference type="ARBA" id="ARBA00022729"/>
    </source>
</evidence>
<protein>
    <recommendedName>
        <fullName evidence="1">Parvulin-like PPIase</fullName>
    </recommendedName>
    <alternativeName>
        <fullName evidence="3">Peptidyl-prolyl cis-trans isomerase plp</fullName>
    </alternativeName>
    <alternativeName>
        <fullName evidence="4">Rotamase plp</fullName>
    </alternativeName>
</protein>
<sequence>MALHRTGKTTQTAGTGSAGRVLRAVLLGSSLLGASLASFSGLAPKAAVAQNMFAPIATVNDAVITSYELNQRIALMSVLGAGGADVGKVALDQLIDDRLRTQAALRAGITLGPDEVQTGMAEFAARGSLDTEGFLRLLASRGVAAETFRDFISAGVAWRNLSRARFISQAQVSETEIDRALGQSAVNTSLQASLSEIFLPARDDAERAQSEALAARIAANATIASFAAAAREYSVAPSRERSGRMDSVALNQLPPALAGQIAGLAPGEVTSVLATPNALGIFQLRALTEINGAPQAPSEIEYAAYYIDNSDPARAQKRIAQVTAQADSCDDLYGIAKGEPAQVLQIDSLPFGDIPDDVKLQLAQLDPGEASSALTRADGQTRVFLMLCGRSFATQSAVSRDDIRAQLQNQKLANLADSYLAQLKADAAITYK</sequence>
<dbReference type="Pfam" id="PF13624">
    <property type="entry name" value="SurA_N_3"/>
    <property type="match status" value="1"/>
</dbReference>
<keyword evidence="5 8" id="KW-0413">Isomerase</keyword>
<dbReference type="AlphaFoldDB" id="A0A1Y5TJC6"/>
<evidence type="ECO:0000256" key="4">
    <source>
        <dbReference type="ARBA" id="ARBA00031484"/>
    </source>
</evidence>
<keyword evidence="5" id="KW-0697">Rotamase</keyword>
<evidence type="ECO:0000259" key="7">
    <source>
        <dbReference type="PROSITE" id="PS50198"/>
    </source>
</evidence>
<evidence type="ECO:0000313" key="8">
    <source>
        <dbReference type="EMBL" id="SLN64948.1"/>
    </source>
</evidence>
<evidence type="ECO:0000256" key="5">
    <source>
        <dbReference type="PROSITE-ProRule" id="PRU00278"/>
    </source>
</evidence>
<keyword evidence="6" id="KW-0812">Transmembrane</keyword>
<dbReference type="Gene3D" id="3.10.50.40">
    <property type="match status" value="1"/>
</dbReference>
<evidence type="ECO:0000256" key="6">
    <source>
        <dbReference type="SAM" id="Phobius"/>
    </source>
</evidence>
<evidence type="ECO:0000313" key="9">
    <source>
        <dbReference type="Proteomes" id="UP000193862"/>
    </source>
</evidence>
<gene>
    <name evidence="8" type="primary">surA</name>
    <name evidence="8" type="ORF">AQS8620_02988</name>
</gene>
<keyword evidence="2" id="KW-0732">Signal</keyword>
<keyword evidence="6" id="KW-1133">Transmembrane helix</keyword>
<name>A0A1Y5TJC6_9RHOB</name>
<dbReference type="GO" id="GO:0003755">
    <property type="term" value="F:peptidyl-prolyl cis-trans isomerase activity"/>
    <property type="evidence" value="ECO:0007669"/>
    <property type="project" value="UniProtKB-KW"/>
</dbReference>
<dbReference type="RefSeq" id="WP_085837796.1">
    <property type="nucleotide sequence ID" value="NZ_FWFS01000012.1"/>
</dbReference>
<dbReference type="OrthoDB" id="9791746at2"/>
<dbReference type="InterPro" id="IPR046357">
    <property type="entry name" value="PPIase_dom_sf"/>
</dbReference>
<evidence type="ECO:0000256" key="1">
    <source>
        <dbReference type="ARBA" id="ARBA00018370"/>
    </source>
</evidence>
<dbReference type="Pfam" id="PF00639">
    <property type="entry name" value="Rotamase"/>
    <property type="match status" value="1"/>
</dbReference>
<proteinExistence type="predicted"/>
<dbReference type="InterPro" id="IPR050280">
    <property type="entry name" value="OMP_Chaperone_SurA"/>
</dbReference>